<dbReference type="GO" id="GO:0004802">
    <property type="term" value="F:transketolase activity"/>
    <property type="evidence" value="ECO:0007669"/>
    <property type="project" value="UniProtKB-EC"/>
</dbReference>
<evidence type="ECO:0000256" key="1">
    <source>
        <dbReference type="ARBA" id="ARBA00001964"/>
    </source>
</evidence>
<gene>
    <name evidence="5" type="ORF">GGQ72_002765</name>
</gene>
<dbReference type="SUPFAM" id="SSF52518">
    <property type="entry name" value="Thiamin diphosphate-binding fold (THDP-binding)"/>
    <property type="match status" value="1"/>
</dbReference>
<dbReference type="SUPFAM" id="SSF52922">
    <property type="entry name" value="TK C-terminal domain-like"/>
    <property type="match status" value="1"/>
</dbReference>
<evidence type="ECO:0000256" key="3">
    <source>
        <dbReference type="ARBA" id="ARBA00023052"/>
    </source>
</evidence>
<comment type="caution">
    <text evidence="5">The sequence shown here is derived from an EMBL/GenBank/DDBJ whole genome shotgun (WGS) entry which is preliminary data.</text>
</comment>
<keyword evidence="6" id="KW-1185">Reference proteome</keyword>
<dbReference type="RefSeq" id="WP_165131598.1">
    <property type="nucleotide sequence ID" value="NZ_CP049249.1"/>
</dbReference>
<comment type="similarity">
    <text evidence="2">Belongs to the transketolase family.</text>
</comment>
<dbReference type="Proteomes" id="UP000519897">
    <property type="component" value="Unassembled WGS sequence"/>
</dbReference>
<dbReference type="Pfam" id="PF02779">
    <property type="entry name" value="Transket_pyr"/>
    <property type="match status" value="1"/>
</dbReference>
<dbReference type="EMBL" id="JACIEC010000003">
    <property type="protein sequence ID" value="MBB4144208.1"/>
    <property type="molecule type" value="Genomic_DNA"/>
</dbReference>
<name>A0A7W6PR57_9HYPH</name>
<evidence type="ECO:0000256" key="2">
    <source>
        <dbReference type="ARBA" id="ARBA00007131"/>
    </source>
</evidence>
<keyword evidence="3" id="KW-0786">Thiamine pyrophosphate</keyword>
<evidence type="ECO:0000313" key="6">
    <source>
        <dbReference type="Proteomes" id="UP000519897"/>
    </source>
</evidence>
<dbReference type="Pfam" id="PF02780">
    <property type="entry name" value="Transketolase_C"/>
    <property type="match status" value="1"/>
</dbReference>
<dbReference type="EC" id="2.2.1.1" evidence="5"/>
<protein>
    <submittedName>
        <fullName evidence="5">Transketolase</fullName>
        <ecNumber evidence="5">2.2.1.1</ecNumber>
    </submittedName>
</protein>
<organism evidence="5 6">
    <name type="scientific">Rhizobium rhizoryzae</name>
    <dbReference type="NCBI Taxonomy" id="451876"/>
    <lineage>
        <taxon>Bacteria</taxon>
        <taxon>Pseudomonadati</taxon>
        <taxon>Pseudomonadota</taxon>
        <taxon>Alphaproteobacteria</taxon>
        <taxon>Hyphomicrobiales</taxon>
        <taxon>Rhizobiaceae</taxon>
        <taxon>Rhizobium/Agrobacterium group</taxon>
        <taxon>Rhizobium</taxon>
    </lineage>
</organism>
<dbReference type="Gene3D" id="3.40.50.970">
    <property type="match status" value="1"/>
</dbReference>
<keyword evidence="5" id="KW-0808">Transferase</keyword>
<dbReference type="InterPro" id="IPR009014">
    <property type="entry name" value="Transketo_C/PFOR_II"/>
</dbReference>
<dbReference type="InterPro" id="IPR005475">
    <property type="entry name" value="Transketolase-like_Pyr-bd"/>
</dbReference>
<dbReference type="Gene3D" id="3.40.50.920">
    <property type="match status" value="1"/>
</dbReference>
<dbReference type="AlphaFoldDB" id="A0A7W6PR57"/>
<evidence type="ECO:0000313" key="5">
    <source>
        <dbReference type="EMBL" id="MBB4144208.1"/>
    </source>
</evidence>
<feature type="domain" description="Transketolase-like pyrimidine-binding" evidence="4">
    <location>
        <begin position="12"/>
        <end position="177"/>
    </location>
</feature>
<proteinExistence type="inferred from homology"/>
<evidence type="ECO:0000259" key="4">
    <source>
        <dbReference type="SMART" id="SM00861"/>
    </source>
</evidence>
<reference evidence="5 6" key="1">
    <citation type="submission" date="2020-08" db="EMBL/GenBank/DDBJ databases">
        <title>Genomic Encyclopedia of Type Strains, Phase IV (KMG-IV): sequencing the most valuable type-strain genomes for metagenomic binning, comparative biology and taxonomic classification.</title>
        <authorList>
            <person name="Goeker M."/>
        </authorList>
    </citation>
    <scope>NUCLEOTIDE SEQUENCE [LARGE SCALE GENOMIC DNA]</scope>
    <source>
        <strain evidence="5 6">DSM 29514</strain>
    </source>
</reference>
<dbReference type="InterPro" id="IPR033248">
    <property type="entry name" value="Transketolase_C"/>
</dbReference>
<dbReference type="CDD" id="cd07033">
    <property type="entry name" value="TPP_PYR_DXS_TK_like"/>
    <property type="match status" value="1"/>
</dbReference>
<dbReference type="InterPro" id="IPR029061">
    <property type="entry name" value="THDP-binding"/>
</dbReference>
<dbReference type="FunFam" id="3.40.50.970:FF:000129">
    <property type="entry name" value="Transketolase"/>
    <property type="match status" value="1"/>
</dbReference>
<dbReference type="PANTHER" id="PTHR43825">
    <property type="entry name" value="PYRUVATE DEHYDROGENASE E1 COMPONENT"/>
    <property type="match status" value="1"/>
</dbReference>
<dbReference type="SMART" id="SM00861">
    <property type="entry name" value="Transket_pyr"/>
    <property type="match status" value="1"/>
</dbReference>
<accession>A0A7W6PR57</accession>
<dbReference type="InterPro" id="IPR051157">
    <property type="entry name" value="PDH/Transketolase"/>
</dbReference>
<dbReference type="PANTHER" id="PTHR43825:SF1">
    <property type="entry name" value="TRANSKETOLASE-LIKE PYRIMIDINE-BINDING DOMAIN-CONTAINING PROTEIN"/>
    <property type="match status" value="1"/>
</dbReference>
<comment type="cofactor">
    <cofactor evidence="1">
        <name>thiamine diphosphate</name>
        <dbReference type="ChEBI" id="CHEBI:58937"/>
    </cofactor>
</comment>
<sequence>MAAPAKKQEGFHDCRDAWARALEELATRDPRIVAVVNDSVGSSKLGSFQKAFPERLINVGIAEQNMVGVSAGLVNGGKIPFVSAASCFLTARALEQIKADIAYAGFNVKLIGQSSGVAYGELGPTHHSIEDFAWLRPLDAITVIVPADAWETEEAVKWAAAHDGPVYLRLSRMPVPDLDIRDRVFRPGKAELVRDGSDVTLIGCGTTVHIAALAAEKLLAEGISARVLNMATLNPLDEQALAAAANETGAIVTVEEANIRGGLGGAVAEFTAGHRPVPVERVGFPGFVVTGSVDFLFEHYGITSDGIAAAARRAIARKR</sequence>